<organism evidence="1 2">
    <name type="scientific">Actinoplanes auranticolor</name>
    <dbReference type="NCBI Taxonomy" id="47988"/>
    <lineage>
        <taxon>Bacteria</taxon>
        <taxon>Bacillati</taxon>
        <taxon>Actinomycetota</taxon>
        <taxon>Actinomycetes</taxon>
        <taxon>Micromonosporales</taxon>
        <taxon>Micromonosporaceae</taxon>
        <taxon>Actinoplanes</taxon>
    </lineage>
</organism>
<name>A0A919SGG9_9ACTN</name>
<comment type="caution">
    <text evidence="1">The sequence shown here is derived from an EMBL/GenBank/DDBJ whole genome shotgun (WGS) entry which is preliminary data.</text>
</comment>
<dbReference type="RefSeq" id="WP_212990978.1">
    <property type="nucleotide sequence ID" value="NZ_BAABEA010000037.1"/>
</dbReference>
<keyword evidence="2" id="KW-1185">Reference proteome</keyword>
<accession>A0A919SGG9</accession>
<reference evidence="1" key="1">
    <citation type="submission" date="2021-03" db="EMBL/GenBank/DDBJ databases">
        <title>Whole genome shotgun sequence of Actinoplanes auranticolor NBRC 12245.</title>
        <authorList>
            <person name="Komaki H."/>
            <person name="Tamura T."/>
        </authorList>
    </citation>
    <scope>NUCLEOTIDE SEQUENCE</scope>
    <source>
        <strain evidence="1">NBRC 12245</strain>
    </source>
</reference>
<evidence type="ECO:0000313" key="1">
    <source>
        <dbReference type="EMBL" id="GIM72270.1"/>
    </source>
</evidence>
<dbReference type="EMBL" id="BOQL01000040">
    <property type="protein sequence ID" value="GIM72270.1"/>
    <property type="molecule type" value="Genomic_DNA"/>
</dbReference>
<dbReference type="AlphaFoldDB" id="A0A919SGG9"/>
<protein>
    <submittedName>
        <fullName evidence="1">Uncharacterized protein</fullName>
    </submittedName>
</protein>
<sequence>MVIVDFVVPDVDSVLGRSWVKSLEGEARSIKDVTIRYKLFYSQVEFSIDGVKFLSKSSFVPLVDLGLGMSGVVDRLASDSDGALDFTEHDEVIKFVVSGQNVEVVSSKNPATTATAKKAEMIDALTSFVRRAHDSVVTFHPAMSENATVARLRHAE</sequence>
<proteinExistence type="predicted"/>
<dbReference type="Proteomes" id="UP000681340">
    <property type="component" value="Unassembled WGS sequence"/>
</dbReference>
<gene>
    <name evidence="1" type="ORF">Aau02nite_50180</name>
</gene>
<evidence type="ECO:0000313" key="2">
    <source>
        <dbReference type="Proteomes" id="UP000681340"/>
    </source>
</evidence>